<comment type="subcellular location">
    <subcellularLocation>
        <location evidence="1">Cell membrane</location>
        <topology evidence="1">Multi-pass membrane protein</topology>
    </subcellularLocation>
</comment>
<dbReference type="PANTHER" id="PTHR11795:SF445">
    <property type="entry name" value="AMINO ACID ABC TRANSPORTER PERMEASE PROTEIN"/>
    <property type="match status" value="1"/>
</dbReference>
<dbReference type="InterPro" id="IPR001851">
    <property type="entry name" value="ABC_transp_permease"/>
</dbReference>
<evidence type="ECO:0000313" key="10">
    <source>
        <dbReference type="EMBL" id="MFD1517700.1"/>
    </source>
</evidence>
<evidence type="ECO:0000256" key="2">
    <source>
        <dbReference type="ARBA" id="ARBA00022448"/>
    </source>
</evidence>
<evidence type="ECO:0000313" key="11">
    <source>
        <dbReference type="Proteomes" id="UP001597114"/>
    </source>
</evidence>
<evidence type="ECO:0000256" key="3">
    <source>
        <dbReference type="ARBA" id="ARBA00022475"/>
    </source>
</evidence>
<dbReference type="Proteomes" id="UP001597114">
    <property type="component" value="Unassembled WGS sequence"/>
</dbReference>
<sequence length="312" mass="32763">MEIQHLIQLLINGLVDGTKIALLAASFGLIISITRRFHVAYISTYVLAVYTAIFFVRTFYLIVPIAVIIGLAVGTALGVLLELIVYRPISRRAERTGNDPLIPVFIASLGVTVVVQNALSIGFNTQPLPLEVIPPAGVLIGEVNFTNLDVVTVIVGIVIIGALQYFLTRTRWGRWIGGVRVNPTMAASVGINTGRMFLLVFAIGSLVSGILGMIDATNTAASPGMGFDRVFYGFVVAALAGASASPVKLAVYGVAIGEVASLSALFIAPAWSVLVVFSILLIYVAVRAVQVVAPSVRARFAPSPAAPGGASS</sequence>
<comment type="similarity">
    <text evidence="8">Belongs to the binding-protein-dependent transport system permease family. LivHM subfamily.</text>
</comment>
<feature type="transmembrane region" description="Helical" evidence="9">
    <location>
        <begin position="143"/>
        <end position="167"/>
    </location>
</feature>
<organism evidence="10 11">
    <name type="scientific">Pseudonocardia yunnanensis</name>
    <dbReference type="NCBI Taxonomy" id="58107"/>
    <lineage>
        <taxon>Bacteria</taxon>
        <taxon>Bacillati</taxon>
        <taxon>Actinomycetota</taxon>
        <taxon>Actinomycetes</taxon>
        <taxon>Pseudonocardiales</taxon>
        <taxon>Pseudonocardiaceae</taxon>
        <taxon>Pseudonocardia</taxon>
    </lineage>
</organism>
<evidence type="ECO:0000256" key="1">
    <source>
        <dbReference type="ARBA" id="ARBA00004651"/>
    </source>
</evidence>
<accession>A0ABW4EUN0</accession>
<evidence type="ECO:0000256" key="8">
    <source>
        <dbReference type="ARBA" id="ARBA00037998"/>
    </source>
</evidence>
<proteinExistence type="inferred from homology"/>
<keyword evidence="5" id="KW-0029">Amino-acid transport</keyword>
<name>A0ABW4EUN0_9PSEU</name>
<protein>
    <submittedName>
        <fullName evidence="10">Branched-chain amino acid ABC transporter permease</fullName>
    </submittedName>
</protein>
<keyword evidence="2" id="KW-0813">Transport</keyword>
<feature type="transmembrane region" description="Helical" evidence="9">
    <location>
        <begin position="262"/>
        <end position="286"/>
    </location>
</feature>
<feature type="transmembrane region" description="Helical" evidence="9">
    <location>
        <begin position="38"/>
        <end position="56"/>
    </location>
</feature>
<keyword evidence="6 9" id="KW-1133">Transmembrane helix</keyword>
<reference evidence="11" key="1">
    <citation type="journal article" date="2019" name="Int. J. Syst. Evol. Microbiol.">
        <title>The Global Catalogue of Microorganisms (GCM) 10K type strain sequencing project: providing services to taxonomists for standard genome sequencing and annotation.</title>
        <authorList>
            <consortium name="The Broad Institute Genomics Platform"/>
            <consortium name="The Broad Institute Genome Sequencing Center for Infectious Disease"/>
            <person name="Wu L."/>
            <person name="Ma J."/>
        </authorList>
    </citation>
    <scope>NUCLEOTIDE SEQUENCE [LARGE SCALE GENOMIC DNA]</scope>
    <source>
        <strain evidence="11">CCM 7043</strain>
    </source>
</reference>
<evidence type="ECO:0000256" key="4">
    <source>
        <dbReference type="ARBA" id="ARBA00022692"/>
    </source>
</evidence>
<dbReference type="PANTHER" id="PTHR11795">
    <property type="entry name" value="BRANCHED-CHAIN AMINO ACID TRANSPORT SYSTEM PERMEASE PROTEIN LIVH"/>
    <property type="match status" value="1"/>
</dbReference>
<dbReference type="InterPro" id="IPR052157">
    <property type="entry name" value="BCAA_transport_permease"/>
</dbReference>
<keyword evidence="7 9" id="KW-0472">Membrane</keyword>
<feature type="transmembrane region" description="Helical" evidence="9">
    <location>
        <begin position="196"/>
        <end position="214"/>
    </location>
</feature>
<dbReference type="RefSeq" id="WP_344721388.1">
    <property type="nucleotide sequence ID" value="NZ_BAAAUS010000007.1"/>
</dbReference>
<feature type="transmembrane region" description="Helical" evidence="9">
    <location>
        <begin position="62"/>
        <end position="89"/>
    </location>
</feature>
<evidence type="ECO:0000256" key="9">
    <source>
        <dbReference type="SAM" id="Phobius"/>
    </source>
</evidence>
<dbReference type="EMBL" id="JBHUCO010000009">
    <property type="protein sequence ID" value="MFD1517700.1"/>
    <property type="molecule type" value="Genomic_DNA"/>
</dbReference>
<keyword evidence="11" id="KW-1185">Reference proteome</keyword>
<dbReference type="Pfam" id="PF02653">
    <property type="entry name" value="BPD_transp_2"/>
    <property type="match status" value="1"/>
</dbReference>
<feature type="transmembrane region" description="Helical" evidence="9">
    <location>
        <begin position="234"/>
        <end position="255"/>
    </location>
</feature>
<gene>
    <name evidence="10" type="ORF">ACFSJD_09390</name>
</gene>
<keyword evidence="3" id="KW-1003">Cell membrane</keyword>
<keyword evidence="4 9" id="KW-0812">Transmembrane</keyword>
<evidence type="ECO:0000256" key="6">
    <source>
        <dbReference type="ARBA" id="ARBA00022989"/>
    </source>
</evidence>
<dbReference type="CDD" id="cd06582">
    <property type="entry name" value="TM_PBP1_LivH_like"/>
    <property type="match status" value="1"/>
</dbReference>
<feature type="transmembrane region" description="Helical" evidence="9">
    <location>
        <begin position="101"/>
        <end position="123"/>
    </location>
</feature>
<evidence type="ECO:0000256" key="5">
    <source>
        <dbReference type="ARBA" id="ARBA00022970"/>
    </source>
</evidence>
<feature type="transmembrane region" description="Helical" evidence="9">
    <location>
        <begin position="6"/>
        <end position="31"/>
    </location>
</feature>
<evidence type="ECO:0000256" key="7">
    <source>
        <dbReference type="ARBA" id="ARBA00023136"/>
    </source>
</evidence>
<comment type="caution">
    <text evidence="10">The sequence shown here is derived from an EMBL/GenBank/DDBJ whole genome shotgun (WGS) entry which is preliminary data.</text>
</comment>